<protein>
    <recommendedName>
        <fullName evidence="1">Reverse transcriptase zinc-binding domain-containing protein</fullName>
    </recommendedName>
</protein>
<name>A0ABR2S4N9_9ROSI</name>
<sequence>MAYATHPHSMVPGKRQDYQYPKRCLVATAMSLRDHLLNTPSECSFSDLTIVDENWYIDKLSRIFTVEAISHIFSVKSSNPTDINDTIIWRWNKQNKFKIDSAYSRIVHNTWEEKHPIWDHIWKIQIPQRIRLFLWLAYRECLMTNNERVCCSFGSSASCPRCLSDMESTIHALHDCKEAKEIPYSVAQRSLTWARYYADCSTPTPPRQTQRANRTGWPCTCSGWTSINVDGAVHSNTSMVSIGGLARNNNGNWIMGFYQS</sequence>
<comment type="caution">
    <text evidence="2">The sequence shown here is derived from an EMBL/GenBank/DDBJ whole genome shotgun (WGS) entry which is preliminary data.</text>
</comment>
<gene>
    <name evidence="2" type="ORF">V6N11_054710</name>
</gene>
<accession>A0ABR2S4N9</accession>
<evidence type="ECO:0000259" key="1">
    <source>
        <dbReference type="Pfam" id="PF13966"/>
    </source>
</evidence>
<keyword evidence="3" id="KW-1185">Reference proteome</keyword>
<evidence type="ECO:0000313" key="3">
    <source>
        <dbReference type="Proteomes" id="UP001396334"/>
    </source>
</evidence>
<dbReference type="EMBL" id="JBBPBN010000017">
    <property type="protein sequence ID" value="KAK9020220.1"/>
    <property type="molecule type" value="Genomic_DNA"/>
</dbReference>
<proteinExistence type="predicted"/>
<reference evidence="2 3" key="1">
    <citation type="journal article" date="2024" name="G3 (Bethesda)">
        <title>Genome assembly of Hibiscus sabdariffa L. provides insights into metabolisms of medicinal natural products.</title>
        <authorList>
            <person name="Kim T."/>
        </authorList>
    </citation>
    <scope>NUCLEOTIDE SEQUENCE [LARGE SCALE GENOMIC DNA]</scope>
    <source>
        <strain evidence="2">TK-2024</strain>
        <tissue evidence="2">Old leaves</tissue>
    </source>
</reference>
<dbReference type="Proteomes" id="UP001396334">
    <property type="component" value="Unassembled WGS sequence"/>
</dbReference>
<organism evidence="2 3">
    <name type="scientific">Hibiscus sabdariffa</name>
    <name type="common">roselle</name>
    <dbReference type="NCBI Taxonomy" id="183260"/>
    <lineage>
        <taxon>Eukaryota</taxon>
        <taxon>Viridiplantae</taxon>
        <taxon>Streptophyta</taxon>
        <taxon>Embryophyta</taxon>
        <taxon>Tracheophyta</taxon>
        <taxon>Spermatophyta</taxon>
        <taxon>Magnoliopsida</taxon>
        <taxon>eudicotyledons</taxon>
        <taxon>Gunneridae</taxon>
        <taxon>Pentapetalae</taxon>
        <taxon>rosids</taxon>
        <taxon>malvids</taxon>
        <taxon>Malvales</taxon>
        <taxon>Malvaceae</taxon>
        <taxon>Malvoideae</taxon>
        <taxon>Hibiscus</taxon>
    </lineage>
</organism>
<dbReference type="InterPro" id="IPR026960">
    <property type="entry name" value="RVT-Znf"/>
</dbReference>
<dbReference type="Pfam" id="PF13966">
    <property type="entry name" value="zf-RVT"/>
    <property type="match status" value="1"/>
</dbReference>
<feature type="domain" description="Reverse transcriptase zinc-binding" evidence="1">
    <location>
        <begin position="97"/>
        <end position="182"/>
    </location>
</feature>
<evidence type="ECO:0000313" key="2">
    <source>
        <dbReference type="EMBL" id="KAK9020220.1"/>
    </source>
</evidence>